<accession>A0A9P6NJY5</accession>
<dbReference type="SUPFAM" id="SSF48403">
    <property type="entry name" value="Ankyrin repeat"/>
    <property type="match status" value="1"/>
</dbReference>
<evidence type="ECO:0000313" key="4">
    <source>
        <dbReference type="Proteomes" id="UP000886653"/>
    </source>
</evidence>
<dbReference type="Pfam" id="PF12796">
    <property type="entry name" value="Ank_2"/>
    <property type="match status" value="1"/>
</dbReference>
<dbReference type="SMART" id="SM00248">
    <property type="entry name" value="ANK"/>
    <property type="match status" value="2"/>
</dbReference>
<keyword evidence="1" id="KW-0040">ANK repeat</keyword>
<dbReference type="PANTHER" id="PTHR24157">
    <property type="entry name" value="ANKYRIN REPEAT, SAM AND BASIC LEUCINE ZIPPER DOMAIN-CONTAINING PROTEIN 1"/>
    <property type="match status" value="1"/>
</dbReference>
<sequence>MSSLADSQPNGQHPEGLLPSDTVDFAHRMFDGARSGNLTLLDSAIEAGLPIDLTNAAGNTLLMLASYGGHPELVKYLLSKGANPNRLNDRGQSPLSGAVFKGFREVVVELVDGGADPTLGQPNAIDCAYMFGKTDYWPLLGATEADLSPTVPRSVQSHRPE</sequence>
<dbReference type="PROSITE" id="PS50088">
    <property type="entry name" value="ANK_REPEAT"/>
    <property type="match status" value="1"/>
</dbReference>
<dbReference type="InterPro" id="IPR036770">
    <property type="entry name" value="Ankyrin_rpt-contain_sf"/>
</dbReference>
<dbReference type="Proteomes" id="UP000886653">
    <property type="component" value="Unassembled WGS sequence"/>
</dbReference>
<dbReference type="OrthoDB" id="366390at2759"/>
<evidence type="ECO:0000256" key="1">
    <source>
        <dbReference type="PROSITE-ProRule" id="PRU00023"/>
    </source>
</evidence>
<protein>
    <recommendedName>
        <fullName evidence="5">Ankyrin</fullName>
    </recommendedName>
</protein>
<dbReference type="PANTHER" id="PTHR24157:SF3">
    <property type="entry name" value="ANKYRIN REPEAT, SAM AND BASIC LEUCINE ZIPPER DOMAIN-CONTAINING PROTEIN 1"/>
    <property type="match status" value="1"/>
</dbReference>
<feature type="repeat" description="ANK" evidence="1">
    <location>
        <begin position="57"/>
        <end position="89"/>
    </location>
</feature>
<keyword evidence="4" id="KW-1185">Reference proteome</keyword>
<organism evidence="3 4">
    <name type="scientific">Cronartium quercuum f. sp. fusiforme G11</name>
    <dbReference type="NCBI Taxonomy" id="708437"/>
    <lineage>
        <taxon>Eukaryota</taxon>
        <taxon>Fungi</taxon>
        <taxon>Dikarya</taxon>
        <taxon>Basidiomycota</taxon>
        <taxon>Pucciniomycotina</taxon>
        <taxon>Pucciniomycetes</taxon>
        <taxon>Pucciniales</taxon>
        <taxon>Coleosporiaceae</taxon>
        <taxon>Cronartium</taxon>
    </lineage>
</organism>
<comment type="caution">
    <text evidence="3">The sequence shown here is derived from an EMBL/GenBank/DDBJ whole genome shotgun (WGS) entry which is preliminary data.</text>
</comment>
<dbReference type="PROSITE" id="PS50297">
    <property type="entry name" value="ANK_REP_REGION"/>
    <property type="match status" value="1"/>
</dbReference>
<dbReference type="EMBL" id="MU167274">
    <property type="protein sequence ID" value="KAG0145562.1"/>
    <property type="molecule type" value="Genomic_DNA"/>
</dbReference>
<dbReference type="Gene3D" id="1.25.40.20">
    <property type="entry name" value="Ankyrin repeat-containing domain"/>
    <property type="match status" value="1"/>
</dbReference>
<evidence type="ECO:0000313" key="3">
    <source>
        <dbReference type="EMBL" id="KAG0145562.1"/>
    </source>
</evidence>
<evidence type="ECO:0000256" key="2">
    <source>
        <dbReference type="SAM" id="MobiDB-lite"/>
    </source>
</evidence>
<name>A0A9P6NJY5_9BASI</name>
<reference evidence="3" key="1">
    <citation type="submission" date="2013-11" db="EMBL/GenBank/DDBJ databases">
        <title>Genome sequence of the fusiform rust pathogen reveals effectors for host alternation and coevolution with pine.</title>
        <authorList>
            <consortium name="DOE Joint Genome Institute"/>
            <person name="Smith K."/>
            <person name="Pendleton A."/>
            <person name="Kubisiak T."/>
            <person name="Anderson C."/>
            <person name="Salamov A."/>
            <person name="Aerts A."/>
            <person name="Riley R."/>
            <person name="Clum A."/>
            <person name="Lindquist E."/>
            <person name="Ence D."/>
            <person name="Campbell M."/>
            <person name="Kronenberg Z."/>
            <person name="Feau N."/>
            <person name="Dhillon B."/>
            <person name="Hamelin R."/>
            <person name="Burleigh J."/>
            <person name="Smith J."/>
            <person name="Yandell M."/>
            <person name="Nelson C."/>
            <person name="Grigoriev I."/>
            <person name="Davis J."/>
        </authorList>
    </citation>
    <scope>NUCLEOTIDE SEQUENCE</scope>
    <source>
        <strain evidence="3">G11</strain>
    </source>
</reference>
<dbReference type="AlphaFoldDB" id="A0A9P6NJY5"/>
<feature type="compositionally biased region" description="Polar residues" evidence="2">
    <location>
        <begin position="1"/>
        <end position="11"/>
    </location>
</feature>
<gene>
    <name evidence="3" type="ORF">CROQUDRAFT_658480</name>
</gene>
<proteinExistence type="predicted"/>
<dbReference type="InterPro" id="IPR002110">
    <property type="entry name" value="Ankyrin_rpt"/>
</dbReference>
<evidence type="ECO:0008006" key="5">
    <source>
        <dbReference type="Google" id="ProtNLM"/>
    </source>
</evidence>
<feature type="region of interest" description="Disordered" evidence="2">
    <location>
        <begin position="1"/>
        <end position="20"/>
    </location>
</feature>